<dbReference type="CDD" id="cd03801">
    <property type="entry name" value="GT4_PimA-like"/>
    <property type="match status" value="1"/>
</dbReference>
<dbReference type="PANTHER" id="PTHR12526">
    <property type="entry name" value="GLYCOSYLTRANSFERASE"/>
    <property type="match status" value="1"/>
</dbReference>
<feature type="domain" description="Glycosyltransferase subfamily 4-like N-terminal" evidence="2">
    <location>
        <begin position="16"/>
        <end position="179"/>
    </location>
</feature>
<dbReference type="EMBL" id="QBML01000001">
    <property type="protein sequence ID" value="PZO45084.1"/>
    <property type="molecule type" value="Genomic_DNA"/>
</dbReference>
<feature type="domain" description="Glycosyl transferase family 1" evidence="1">
    <location>
        <begin position="192"/>
        <end position="359"/>
    </location>
</feature>
<organism evidence="3 4">
    <name type="scientific">Pseudanabaena frigida</name>
    <dbReference type="NCBI Taxonomy" id="945775"/>
    <lineage>
        <taxon>Bacteria</taxon>
        <taxon>Bacillati</taxon>
        <taxon>Cyanobacteriota</taxon>
        <taxon>Cyanophyceae</taxon>
        <taxon>Pseudanabaenales</taxon>
        <taxon>Pseudanabaenaceae</taxon>
        <taxon>Pseudanabaena</taxon>
    </lineage>
</organism>
<evidence type="ECO:0000313" key="3">
    <source>
        <dbReference type="EMBL" id="PZO45084.1"/>
    </source>
</evidence>
<protein>
    <submittedName>
        <fullName evidence="3">Glycosyltransferase family 1 protein</fullName>
    </submittedName>
</protein>
<accession>A0A2W4WIV4</accession>
<name>A0A2W4WIV4_9CYAN</name>
<evidence type="ECO:0000259" key="2">
    <source>
        <dbReference type="Pfam" id="PF13579"/>
    </source>
</evidence>
<dbReference type="InterPro" id="IPR001296">
    <property type="entry name" value="Glyco_trans_1"/>
</dbReference>
<gene>
    <name evidence="3" type="ORF">DCF19_00910</name>
</gene>
<reference evidence="3 4" key="2">
    <citation type="submission" date="2018-06" db="EMBL/GenBank/DDBJ databases">
        <title>Metagenomic assembly of (sub)arctic Cyanobacteria and their associated microbiome from non-axenic cultures.</title>
        <authorList>
            <person name="Baurain D."/>
        </authorList>
    </citation>
    <scope>NUCLEOTIDE SEQUENCE [LARGE SCALE GENOMIC DNA]</scope>
    <source>
        <strain evidence="3">ULC066bin1</strain>
    </source>
</reference>
<dbReference type="AlphaFoldDB" id="A0A2W4WIV4"/>
<dbReference type="InterPro" id="IPR028098">
    <property type="entry name" value="Glyco_trans_4-like_N"/>
</dbReference>
<dbReference type="PANTHER" id="PTHR12526:SF627">
    <property type="entry name" value="D-RHAMNOSYLTRANSFERASE WBPZ"/>
    <property type="match status" value="1"/>
</dbReference>
<evidence type="ECO:0000313" key="4">
    <source>
        <dbReference type="Proteomes" id="UP000249467"/>
    </source>
</evidence>
<sequence length="382" mass="41536">MNNKRILFVSYTAVLGGGELCLLDFAHAYRDTSQVVLLTDGILKNRLEDLGVKVEVLQASRSLADVKVSSGLASLKSIGDLWRLGKQIANKSKDFDLIHANNQKGFVVAAIARLFGGAPVVWHLHDILTANIFSATNRKIAVTLANWFATRVIVNSQATGEAFLAAGGNRKLLRTVYNGFNCEKFTQVNDNQATLREELGIPRDRPLIGMFSRLSYWKGQHILLEAASKLPDVHVLLVGDALFGEAEYTEKLKNIAAQESLKGRVHWLGFRQDIPALMKACDAIAHCSTAPEPFGRVIVEAQLSKRPAIATIGGGTSEIIENGITGLLIPPNDPQLLADAIHLVFSDLPATQRIVETAYIQAQAKFSIPSVCQAFEMAIAGV</sequence>
<dbReference type="SUPFAM" id="SSF53756">
    <property type="entry name" value="UDP-Glycosyltransferase/glycogen phosphorylase"/>
    <property type="match status" value="1"/>
</dbReference>
<dbReference type="Gene3D" id="3.40.50.2000">
    <property type="entry name" value="Glycogen Phosphorylase B"/>
    <property type="match status" value="2"/>
</dbReference>
<reference evidence="3 4" key="1">
    <citation type="submission" date="2018-04" db="EMBL/GenBank/DDBJ databases">
        <authorList>
            <person name="Go L.Y."/>
            <person name="Mitchell J.A."/>
        </authorList>
    </citation>
    <scope>NUCLEOTIDE SEQUENCE [LARGE SCALE GENOMIC DNA]</scope>
    <source>
        <strain evidence="3">ULC066bin1</strain>
    </source>
</reference>
<keyword evidence="3" id="KW-0808">Transferase</keyword>
<dbReference type="Pfam" id="PF00534">
    <property type="entry name" value="Glycos_transf_1"/>
    <property type="match status" value="1"/>
</dbReference>
<proteinExistence type="predicted"/>
<comment type="caution">
    <text evidence="3">The sequence shown here is derived from an EMBL/GenBank/DDBJ whole genome shotgun (WGS) entry which is preliminary data.</text>
</comment>
<dbReference type="GO" id="GO:0016757">
    <property type="term" value="F:glycosyltransferase activity"/>
    <property type="evidence" value="ECO:0007669"/>
    <property type="project" value="InterPro"/>
</dbReference>
<dbReference type="Pfam" id="PF13579">
    <property type="entry name" value="Glyco_trans_4_4"/>
    <property type="match status" value="1"/>
</dbReference>
<evidence type="ECO:0000259" key="1">
    <source>
        <dbReference type="Pfam" id="PF00534"/>
    </source>
</evidence>
<dbReference type="Proteomes" id="UP000249467">
    <property type="component" value="Unassembled WGS sequence"/>
</dbReference>